<dbReference type="EMBL" id="KV429128">
    <property type="protein sequence ID" value="KZT64444.1"/>
    <property type="molecule type" value="Genomic_DNA"/>
</dbReference>
<feature type="region of interest" description="Disordered" evidence="1">
    <location>
        <begin position="1"/>
        <end position="25"/>
    </location>
</feature>
<dbReference type="Proteomes" id="UP000076727">
    <property type="component" value="Unassembled WGS sequence"/>
</dbReference>
<dbReference type="AlphaFoldDB" id="A0A165LHY6"/>
<keyword evidence="3" id="KW-1185">Reference proteome</keyword>
<organism evidence="2 3">
    <name type="scientific">Daedalea quercina L-15889</name>
    <dbReference type="NCBI Taxonomy" id="1314783"/>
    <lineage>
        <taxon>Eukaryota</taxon>
        <taxon>Fungi</taxon>
        <taxon>Dikarya</taxon>
        <taxon>Basidiomycota</taxon>
        <taxon>Agaricomycotina</taxon>
        <taxon>Agaricomycetes</taxon>
        <taxon>Polyporales</taxon>
        <taxon>Fomitopsis</taxon>
    </lineage>
</organism>
<gene>
    <name evidence="2" type="ORF">DAEQUDRAFT_814956</name>
</gene>
<reference evidence="2 3" key="1">
    <citation type="journal article" date="2016" name="Mol. Biol. Evol.">
        <title>Comparative Genomics of Early-Diverging Mushroom-Forming Fungi Provides Insights into the Origins of Lignocellulose Decay Capabilities.</title>
        <authorList>
            <person name="Nagy L.G."/>
            <person name="Riley R."/>
            <person name="Tritt A."/>
            <person name="Adam C."/>
            <person name="Daum C."/>
            <person name="Floudas D."/>
            <person name="Sun H."/>
            <person name="Yadav J.S."/>
            <person name="Pangilinan J."/>
            <person name="Larsson K.H."/>
            <person name="Matsuura K."/>
            <person name="Barry K."/>
            <person name="Labutti K."/>
            <person name="Kuo R."/>
            <person name="Ohm R.A."/>
            <person name="Bhattacharya S.S."/>
            <person name="Shirouzu T."/>
            <person name="Yoshinaga Y."/>
            <person name="Martin F.M."/>
            <person name="Grigoriev I.V."/>
            <person name="Hibbett D.S."/>
        </authorList>
    </citation>
    <scope>NUCLEOTIDE SEQUENCE [LARGE SCALE GENOMIC DNA]</scope>
    <source>
        <strain evidence="2 3">L-15889</strain>
    </source>
</reference>
<name>A0A165LHY6_9APHY</name>
<sequence length="410" mass="45111">MSTTKTNTTYRGAEQKSQTSLHDVSVGRSAPSLLASVLSRVYAEDTKNNNNTSRTKKRPAPDDGHAVEFAHSTNNTSAFSRRKKPRTVRRERAAPVNRIRGSWRLRPGTHSGRRDALHTGSTFIMPDSLPDPSLPPVTSENTTHRVASHAAPVGTFTRTTQHGLGLLVTVPAANDHVLAFNEYPCTPPQDDVSRWVGPTSQRDQVATPDAGPPHQWNIPDPLYYTSTWQSQDAPAQTAPQVSVWSNVEDVQHPTVSESVLHHDSEFTGHLWSTQHPALPSSGCEGSYTHPHVGQLLRADELAYVRADCTREFLARLAPLLVPFSNATDFEDAPIRPDEHTPILPEDFWVTVARCISDSNWDAPGAIDLAIEACTRHLSSALEAWASSRVAMSDMTSHQHTYVPGHEMMTP</sequence>
<feature type="compositionally biased region" description="Basic and acidic residues" evidence="1">
    <location>
        <begin position="59"/>
        <end position="68"/>
    </location>
</feature>
<accession>A0A165LHY6</accession>
<evidence type="ECO:0000256" key="1">
    <source>
        <dbReference type="SAM" id="MobiDB-lite"/>
    </source>
</evidence>
<protein>
    <submittedName>
        <fullName evidence="2">Uncharacterized protein</fullName>
    </submittedName>
</protein>
<feature type="compositionally biased region" description="Polar residues" evidence="1">
    <location>
        <begin position="1"/>
        <end position="22"/>
    </location>
</feature>
<proteinExistence type="predicted"/>
<evidence type="ECO:0000313" key="2">
    <source>
        <dbReference type="EMBL" id="KZT64444.1"/>
    </source>
</evidence>
<feature type="region of interest" description="Disordered" evidence="1">
    <location>
        <begin position="44"/>
        <end position="129"/>
    </location>
</feature>
<evidence type="ECO:0000313" key="3">
    <source>
        <dbReference type="Proteomes" id="UP000076727"/>
    </source>
</evidence>